<proteinExistence type="predicted"/>
<organism evidence="2 3">
    <name type="scientific">Daphnia galeata</name>
    <dbReference type="NCBI Taxonomy" id="27404"/>
    <lineage>
        <taxon>Eukaryota</taxon>
        <taxon>Metazoa</taxon>
        <taxon>Ecdysozoa</taxon>
        <taxon>Arthropoda</taxon>
        <taxon>Crustacea</taxon>
        <taxon>Branchiopoda</taxon>
        <taxon>Diplostraca</taxon>
        <taxon>Cladocera</taxon>
        <taxon>Anomopoda</taxon>
        <taxon>Daphniidae</taxon>
        <taxon>Daphnia</taxon>
    </lineage>
</organism>
<gene>
    <name evidence="2" type="ORF">DGAL_LOCUS4532</name>
</gene>
<dbReference type="AlphaFoldDB" id="A0A8J2RHM9"/>
<evidence type="ECO:0000313" key="2">
    <source>
        <dbReference type="EMBL" id="CAH0102143.1"/>
    </source>
</evidence>
<comment type="caution">
    <text evidence="2">The sequence shown here is derived from an EMBL/GenBank/DDBJ whole genome shotgun (WGS) entry which is preliminary data.</text>
</comment>
<keyword evidence="3" id="KW-1185">Reference proteome</keyword>
<name>A0A8J2RHM9_9CRUS</name>
<evidence type="ECO:0000256" key="1">
    <source>
        <dbReference type="SAM" id="MobiDB-lite"/>
    </source>
</evidence>
<accession>A0A8J2RHM9</accession>
<dbReference type="OrthoDB" id="6353917at2759"/>
<dbReference type="Proteomes" id="UP000789390">
    <property type="component" value="Unassembled WGS sequence"/>
</dbReference>
<sequence>MDFKWSYDQQEPSFFTPHMYDPLNSSYLALVHTTDIAGAHPVDPTLDLSADYVRYYLGNESNGEIDIGTITPPNQMDMEAVQNILTDDPIRSGIKQVDEAILLMKEAEIKPAPSQVEPMDVDGSNKCFAVNNETKESKQKVEQMNKQHQLFPPQKENNSSKTLFELLTLPPEITLPLNIDPKEFQPETKTQVDPNAGKNYVQSSCQPGKVIISDAALVKIAVEKMIEEICSPDAVEMVQDTKKVKEEFPNPARSKRKARSFSVQSELVPIPPRPTQSTEEFSCDVVSLSPSNPESALQPVTSDAEIGPFCTAAGIFANVFNLIDLPENRKKLSAEELKNGIVFEMHSRFLQIYKRPRKIFAKLLSLLFDIQLDWENPGVVSRLFGKAINPMLAERADLIRCFSVTVTRRASSRGRATKENDPQQQINQFDAAVFVLPLDGFEELNPFPKRIKSKSKVFKNAIGEDKSATTKYRKLTQGQQLLELQTRFDAFRRSQRKHNAAFLRHIFLIQRELECAKRSTSKRLLQSRRRSMPNPSVLIVQKN</sequence>
<evidence type="ECO:0000313" key="3">
    <source>
        <dbReference type="Proteomes" id="UP000789390"/>
    </source>
</evidence>
<protein>
    <submittedName>
        <fullName evidence="2">Uncharacterized protein</fullName>
    </submittedName>
</protein>
<feature type="region of interest" description="Disordered" evidence="1">
    <location>
        <begin position="248"/>
        <end position="278"/>
    </location>
</feature>
<dbReference type="EMBL" id="CAKKLH010000074">
    <property type="protein sequence ID" value="CAH0102143.1"/>
    <property type="molecule type" value="Genomic_DNA"/>
</dbReference>
<reference evidence="2" key="1">
    <citation type="submission" date="2021-11" db="EMBL/GenBank/DDBJ databases">
        <authorList>
            <person name="Schell T."/>
        </authorList>
    </citation>
    <scope>NUCLEOTIDE SEQUENCE</scope>
    <source>
        <strain evidence="2">M5</strain>
    </source>
</reference>